<name>A0ABU9PZN9_9BURK</name>
<organism evidence="2 3">
    <name type="scientific">Collimonas rhizosphaerae</name>
    <dbReference type="NCBI Taxonomy" id="3126357"/>
    <lineage>
        <taxon>Bacteria</taxon>
        <taxon>Pseudomonadati</taxon>
        <taxon>Pseudomonadota</taxon>
        <taxon>Betaproteobacteria</taxon>
        <taxon>Burkholderiales</taxon>
        <taxon>Oxalobacteraceae</taxon>
        <taxon>Collimonas</taxon>
    </lineage>
</organism>
<accession>A0ABU9PZN9</accession>
<feature type="transmembrane region" description="Helical" evidence="1">
    <location>
        <begin position="163"/>
        <end position="181"/>
    </location>
</feature>
<feature type="transmembrane region" description="Helical" evidence="1">
    <location>
        <begin position="193"/>
        <end position="218"/>
    </location>
</feature>
<feature type="transmembrane region" description="Helical" evidence="1">
    <location>
        <begin position="230"/>
        <end position="247"/>
    </location>
</feature>
<reference evidence="2 3" key="1">
    <citation type="submission" date="2024-02" db="EMBL/GenBank/DDBJ databases">
        <title>Draft genome sequence of Collimonas sp. strain H4R21, an effective mineral-weathering bacterial strain isolated from the beech rhizosphere.</title>
        <authorList>
            <person name="Morin E."/>
            <person name="Uroz S."/>
            <person name="Leveau J.H.J."/>
            <person name="Kumar R."/>
            <person name="Rey M.W."/>
            <person name="Pham J."/>
        </authorList>
    </citation>
    <scope>NUCLEOTIDE SEQUENCE [LARGE SCALE GENOMIC DNA]</scope>
    <source>
        <strain evidence="2 3">H4R21</strain>
    </source>
</reference>
<keyword evidence="1" id="KW-0472">Membrane</keyword>
<sequence length="517" mass="58551">MTKARNIFGVLLALAIVFFLAELNYARFIHMAGDSAGYVDLIKRVSLFGDMRSQVFAAAYPLFDLTKTAEVFCSNALVSKYENSSFFQWHSYAIVFPIAWVGKIFTNNYAYTAAVANALAAFFTFFGTFLIARKNQMDWMEIVFFLLIMLTFSPLVGSISGQYYFDRLFIPAAIFYFYFYLQRDCKFSWLISIGIIIFAALVSERSALMIGVVAIYLAVWDTKNNPKFRYGTIFFGFAAIAYYVIWAKFIQDSFYADTTSLSVIVSNVKQIFDFQSNISKLTVELLIILLPLIILIAPAKKYIILFAVLLAPNILLNVGGAEKTGYLTHYHSYYIPVLIVGAMMGYVEYKNNVMASRYRYLLLFIVLVFNAMNIHGRLFAVGPTLTHSFSGDVGLLVESSNIRKASDERSIKFNELLSNIKEDNPTISTNEFTMPILVLKGFTHIRMFPIGLYDSDYLLLESAVGDDPANIILPVYGAAKDLKEISNCMFLKLKDKYKEVGAQDIGAIKYRLMKRII</sequence>
<keyword evidence="3" id="KW-1185">Reference proteome</keyword>
<feature type="transmembrane region" description="Helical" evidence="1">
    <location>
        <begin position="109"/>
        <end position="132"/>
    </location>
</feature>
<dbReference type="RefSeq" id="WP_342830669.1">
    <property type="nucleotide sequence ID" value="NZ_JBANDC010000014.1"/>
</dbReference>
<dbReference type="Proteomes" id="UP001495910">
    <property type="component" value="Unassembled WGS sequence"/>
</dbReference>
<comment type="caution">
    <text evidence="2">The sequence shown here is derived from an EMBL/GenBank/DDBJ whole genome shotgun (WGS) entry which is preliminary data.</text>
</comment>
<feature type="transmembrane region" description="Helical" evidence="1">
    <location>
        <begin position="361"/>
        <end position="380"/>
    </location>
</feature>
<proteinExistence type="predicted"/>
<protein>
    <recommendedName>
        <fullName evidence="4">Glycosyltransferase RgtA/B/C/D-like domain-containing protein</fullName>
    </recommendedName>
</protein>
<dbReference type="EMBL" id="JBANDC010000014">
    <property type="protein sequence ID" value="MEM4989473.1"/>
    <property type="molecule type" value="Genomic_DNA"/>
</dbReference>
<keyword evidence="1" id="KW-0812">Transmembrane</keyword>
<evidence type="ECO:0000313" key="2">
    <source>
        <dbReference type="EMBL" id="MEM4989473.1"/>
    </source>
</evidence>
<keyword evidence="1" id="KW-1133">Transmembrane helix</keyword>
<evidence type="ECO:0000256" key="1">
    <source>
        <dbReference type="SAM" id="Phobius"/>
    </source>
</evidence>
<feature type="transmembrane region" description="Helical" evidence="1">
    <location>
        <begin position="333"/>
        <end position="349"/>
    </location>
</feature>
<gene>
    <name evidence="2" type="ORF">V8G57_18955</name>
</gene>
<feature type="transmembrane region" description="Helical" evidence="1">
    <location>
        <begin position="139"/>
        <end position="157"/>
    </location>
</feature>
<evidence type="ECO:0008006" key="4">
    <source>
        <dbReference type="Google" id="ProtNLM"/>
    </source>
</evidence>
<evidence type="ECO:0000313" key="3">
    <source>
        <dbReference type="Proteomes" id="UP001495910"/>
    </source>
</evidence>